<dbReference type="Pfam" id="PF22802">
    <property type="entry name" value="RsiG"/>
    <property type="match status" value="2"/>
</dbReference>
<evidence type="ECO:0000259" key="1">
    <source>
        <dbReference type="Pfam" id="PF22802"/>
    </source>
</evidence>
<dbReference type="AlphaFoldDB" id="A0A6J6C8L2"/>
<proteinExistence type="predicted"/>
<reference evidence="2" key="1">
    <citation type="submission" date="2020-05" db="EMBL/GenBank/DDBJ databases">
        <authorList>
            <person name="Chiriac C."/>
            <person name="Salcher M."/>
            <person name="Ghai R."/>
            <person name="Kavagutti S V."/>
        </authorList>
    </citation>
    <scope>NUCLEOTIDE SEQUENCE</scope>
</reference>
<name>A0A6J6C8L2_9ZZZZ</name>
<feature type="domain" description="RsiG-like" evidence="1">
    <location>
        <begin position="9"/>
        <end position="69"/>
    </location>
</feature>
<feature type="domain" description="RsiG-like" evidence="1">
    <location>
        <begin position="106"/>
        <end position="163"/>
    </location>
</feature>
<dbReference type="EMBL" id="CAEZSR010000018">
    <property type="protein sequence ID" value="CAB4547652.1"/>
    <property type="molecule type" value="Genomic_DNA"/>
</dbReference>
<evidence type="ECO:0000313" key="2">
    <source>
        <dbReference type="EMBL" id="CAB4547652.1"/>
    </source>
</evidence>
<organism evidence="2">
    <name type="scientific">freshwater metagenome</name>
    <dbReference type="NCBI Taxonomy" id="449393"/>
    <lineage>
        <taxon>unclassified sequences</taxon>
        <taxon>metagenomes</taxon>
        <taxon>ecological metagenomes</taxon>
    </lineage>
</organism>
<dbReference type="CDD" id="cd21107">
    <property type="entry name" value="RsiG"/>
    <property type="match status" value="1"/>
</dbReference>
<gene>
    <name evidence="2" type="ORF">UFOPK1493_00806</name>
</gene>
<dbReference type="InterPro" id="IPR055209">
    <property type="entry name" value="RsiG-like_dom"/>
</dbReference>
<accession>A0A6J6C8L2</accession>
<sequence length="167" mass="18625">MNGLESDLDPTLLPLDELRALRASLQHDDDAVSYVRRLAQARLDLIDAEMRRRDRHADPSVITSELPVILGSHLTGGPARPPRPAEDASDHPLAIELEHLWAEHGGSDLPSLDDDQLVALRSDLRIFEQVRSKERKALFARIDGLSAELVRRYREGEADVEGLLADD</sequence>
<dbReference type="InterPro" id="IPR049575">
    <property type="entry name" value="RsiG-like"/>
</dbReference>
<protein>
    <submittedName>
        <fullName evidence="2">Unannotated protein</fullName>
    </submittedName>
</protein>